<name>A0AAV7P492_PLEWA</name>
<comment type="caution">
    <text evidence="2">The sequence shown here is derived from an EMBL/GenBank/DDBJ whole genome shotgun (WGS) entry which is preliminary data.</text>
</comment>
<keyword evidence="3" id="KW-1185">Reference proteome</keyword>
<sequence length="267" mass="30337">MDFGSLPDGRHTLILVNDFSKYPEVEVISSLSAEVVIPRLEKIMATHGLISEIKTDNGPPFQSKELSEYFEKSGVCHRRITPRWPQANGEVERFMRTLNKVLRIAYASGQVSEYAIYSFLRNYLQTPHSTTGKAPGHVMFGRPVVDSIPHHRTWVPNPIDPVQVQERRSSTNRFASRPRRASDLKVEDQVLLKVTTTGSKFRMPFDPVPWRVVKRRGSLVVARRGTDVVTRNVSLFKKFNCPEGSQVGAEVQASNDDQWRGLWGTIY</sequence>
<dbReference type="InterPro" id="IPR036397">
    <property type="entry name" value="RNaseH_sf"/>
</dbReference>
<dbReference type="GO" id="GO:0003676">
    <property type="term" value="F:nucleic acid binding"/>
    <property type="evidence" value="ECO:0007669"/>
    <property type="project" value="InterPro"/>
</dbReference>
<dbReference type="FunFam" id="3.30.420.10:FF:000063">
    <property type="entry name" value="Retrovirus-related Pol polyprotein from transposon 297-like Protein"/>
    <property type="match status" value="1"/>
</dbReference>
<evidence type="ECO:0000313" key="3">
    <source>
        <dbReference type="Proteomes" id="UP001066276"/>
    </source>
</evidence>
<accession>A0AAV7P492</accession>
<dbReference type="PANTHER" id="PTHR37984:SF11">
    <property type="entry name" value="INTEGRASE CATALYTIC DOMAIN-CONTAINING PROTEIN"/>
    <property type="match status" value="1"/>
</dbReference>
<reference evidence="2" key="1">
    <citation type="journal article" date="2022" name="bioRxiv">
        <title>Sequencing and chromosome-scale assembly of the giantPleurodeles waltlgenome.</title>
        <authorList>
            <person name="Brown T."/>
            <person name="Elewa A."/>
            <person name="Iarovenko S."/>
            <person name="Subramanian E."/>
            <person name="Araus A.J."/>
            <person name="Petzold A."/>
            <person name="Susuki M."/>
            <person name="Suzuki K.-i.T."/>
            <person name="Hayashi T."/>
            <person name="Toyoda A."/>
            <person name="Oliveira C."/>
            <person name="Osipova E."/>
            <person name="Leigh N.D."/>
            <person name="Simon A."/>
            <person name="Yun M.H."/>
        </authorList>
    </citation>
    <scope>NUCLEOTIDE SEQUENCE</scope>
    <source>
        <strain evidence="2">20211129_DDA</strain>
        <tissue evidence="2">Liver</tissue>
    </source>
</reference>
<dbReference type="EMBL" id="JANPWB010000011">
    <property type="protein sequence ID" value="KAJ1123001.1"/>
    <property type="molecule type" value="Genomic_DNA"/>
</dbReference>
<protein>
    <recommendedName>
        <fullName evidence="1">Integrase catalytic domain-containing protein</fullName>
    </recommendedName>
</protein>
<dbReference type="Proteomes" id="UP001066276">
    <property type="component" value="Chromosome 7"/>
</dbReference>
<dbReference type="PROSITE" id="PS50994">
    <property type="entry name" value="INTEGRASE"/>
    <property type="match status" value="1"/>
</dbReference>
<proteinExistence type="predicted"/>
<organism evidence="2 3">
    <name type="scientific">Pleurodeles waltl</name>
    <name type="common">Iberian ribbed newt</name>
    <dbReference type="NCBI Taxonomy" id="8319"/>
    <lineage>
        <taxon>Eukaryota</taxon>
        <taxon>Metazoa</taxon>
        <taxon>Chordata</taxon>
        <taxon>Craniata</taxon>
        <taxon>Vertebrata</taxon>
        <taxon>Euteleostomi</taxon>
        <taxon>Amphibia</taxon>
        <taxon>Batrachia</taxon>
        <taxon>Caudata</taxon>
        <taxon>Salamandroidea</taxon>
        <taxon>Salamandridae</taxon>
        <taxon>Pleurodelinae</taxon>
        <taxon>Pleurodeles</taxon>
    </lineage>
</organism>
<dbReference type="PANTHER" id="PTHR37984">
    <property type="entry name" value="PROTEIN CBG26694"/>
    <property type="match status" value="1"/>
</dbReference>
<dbReference type="GO" id="GO:0015074">
    <property type="term" value="P:DNA integration"/>
    <property type="evidence" value="ECO:0007669"/>
    <property type="project" value="InterPro"/>
</dbReference>
<evidence type="ECO:0000313" key="2">
    <source>
        <dbReference type="EMBL" id="KAJ1123001.1"/>
    </source>
</evidence>
<dbReference type="Gene3D" id="3.30.420.10">
    <property type="entry name" value="Ribonuclease H-like superfamily/Ribonuclease H"/>
    <property type="match status" value="1"/>
</dbReference>
<dbReference type="InterPro" id="IPR012337">
    <property type="entry name" value="RNaseH-like_sf"/>
</dbReference>
<gene>
    <name evidence="2" type="ORF">NDU88_001474</name>
</gene>
<dbReference type="AlphaFoldDB" id="A0AAV7P492"/>
<dbReference type="InterPro" id="IPR050951">
    <property type="entry name" value="Retrovirus_Pol_polyprotein"/>
</dbReference>
<feature type="domain" description="Integrase catalytic" evidence="1">
    <location>
        <begin position="1"/>
        <end position="143"/>
    </location>
</feature>
<evidence type="ECO:0000259" key="1">
    <source>
        <dbReference type="PROSITE" id="PS50994"/>
    </source>
</evidence>
<dbReference type="InterPro" id="IPR001584">
    <property type="entry name" value="Integrase_cat-core"/>
</dbReference>
<dbReference type="SUPFAM" id="SSF53098">
    <property type="entry name" value="Ribonuclease H-like"/>
    <property type="match status" value="1"/>
</dbReference>